<dbReference type="SUPFAM" id="SSF48498">
    <property type="entry name" value="Tetracyclin repressor-like, C-terminal domain"/>
    <property type="match status" value="1"/>
</dbReference>
<dbReference type="GO" id="GO:0003700">
    <property type="term" value="F:DNA-binding transcription factor activity"/>
    <property type="evidence" value="ECO:0007669"/>
    <property type="project" value="TreeGrafter"/>
</dbReference>
<evidence type="ECO:0000313" key="8">
    <source>
        <dbReference type="Proteomes" id="UP000461948"/>
    </source>
</evidence>
<dbReference type="EMBL" id="WKLC01000016">
    <property type="protein sequence ID" value="MSE13831.1"/>
    <property type="molecule type" value="Genomic_DNA"/>
</dbReference>
<dbReference type="GO" id="GO:0000976">
    <property type="term" value="F:transcription cis-regulatory region binding"/>
    <property type="evidence" value="ECO:0007669"/>
    <property type="project" value="TreeGrafter"/>
</dbReference>
<reference evidence="7 8" key="1">
    <citation type="submission" date="2019-11" db="EMBL/GenBank/DDBJ databases">
        <title>Draft Genome Sequence of Plant Growth-Promoting Rhizosphere-Associated Bacteria.</title>
        <authorList>
            <person name="Vasilyev I.Y."/>
            <person name="Radchenko V."/>
            <person name="Ilnitskaya E.V."/>
        </authorList>
    </citation>
    <scope>NUCLEOTIDE SEQUENCE [LARGE SCALE GENOMIC DNA]</scope>
    <source>
        <strain evidence="7 8">VRA_MhP_f</strain>
    </source>
</reference>
<organism evidence="7 8">
    <name type="scientific">Enterobacter agglomerans</name>
    <name type="common">Erwinia herbicola</name>
    <name type="synonym">Pantoea agglomerans</name>
    <dbReference type="NCBI Taxonomy" id="549"/>
    <lineage>
        <taxon>Bacteria</taxon>
        <taxon>Pseudomonadati</taxon>
        <taxon>Pseudomonadota</taxon>
        <taxon>Gammaproteobacteria</taxon>
        <taxon>Enterobacterales</taxon>
        <taxon>Erwiniaceae</taxon>
        <taxon>Pantoea</taxon>
        <taxon>Pantoea agglomerans group</taxon>
    </lineage>
</organism>
<dbReference type="PROSITE" id="PS50977">
    <property type="entry name" value="HTH_TETR_2"/>
    <property type="match status" value="1"/>
</dbReference>
<gene>
    <name evidence="7" type="ORF">GKC49_01270</name>
</gene>
<dbReference type="InterPro" id="IPR050109">
    <property type="entry name" value="HTH-type_TetR-like_transc_reg"/>
</dbReference>
<dbReference type="Gene3D" id="1.10.357.10">
    <property type="entry name" value="Tetracycline Repressor, domain 2"/>
    <property type="match status" value="1"/>
</dbReference>
<evidence type="ECO:0000259" key="6">
    <source>
        <dbReference type="PROSITE" id="PS50977"/>
    </source>
</evidence>
<dbReference type="InterPro" id="IPR009057">
    <property type="entry name" value="Homeodomain-like_sf"/>
</dbReference>
<dbReference type="InterPro" id="IPR001647">
    <property type="entry name" value="HTH_TetR"/>
</dbReference>
<keyword evidence="2 4" id="KW-0238">DNA-binding</keyword>
<feature type="DNA-binding region" description="H-T-H motif" evidence="4">
    <location>
        <begin position="42"/>
        <end position="61"/>
    </location>
</feature>
<proteinExistence type="predicted"/>
<dbReference type="PANTHER" id="PTHR30055:SF234">
    <property type="entry name" value="HTH-TYPE TRANSCRIPTIONAL REGULATOR BETI"/>
    <property type="match status" value="1"/>
</dbReference>
<keyword evidence="1" id="KW-0805">Transcription regulation</keyword>
<keyword evidence="3" id="KW-0804">Transcription</keyword>
<evidence type="ECO:0000256" key="3">
    <source>
        <dbReference type="ARBA" id="ARBA00023163"/>
    </source>
</evidence>
<protein>
    <submittedName>
        <fullName evidence="7">TetR family transcriptional regulator</fullName>
    </submittedName>
</protein>
<accession>A0A7X2SU16</accession>
<feature type="region of interest" description="Disordered" evidence="5">
    <location>
        <begin position="1"/>
        <end position="21"/>
    </location>
</feature>
<evidence type="ECO:0000256" key="4">
    <source>
        <dbReference type="PROSITE-ProRule" id="PRU00335"/>
    </source>
</evidence>
<sequence>MSSQDSRPSVRGRRPGGAVSGRDALLPVATHFFSQNGYDGTSLRKIAAEAGVDMALVARLFGSKSDLWNAVLEHLLDKQRHHLEEISAIEHSFSINPAEGFRRFIRHLTAISVEIPEFPSLLLKEAARGDERLEYLLLHLVTPFRDSCLPVIRLAMEKGIIRSHQPSLTFALMISAISLPLITPGLIDPDATQSTSLSSDIADEAIRLFVVSEHS</sequence>
<comment type="caution">
    <text evidence="7">The sequence shown here is derived from an EMBL/GenBank/DDBJ whole genome shotgun (WGS) entry which is preliminary data.</text>
</comment>
<dbReference type="Proteomes" id="UP000461948">
    <property type="component" value="Unassembled WGS sequence"/>
</dbReference>
<dbReference type="InterPro" id="IPR036271">
    <property type="entry name" value="Tet_transcr_reg_TetR-rel_C_sf"/>
</dbReference>
<dbReference type="AlphaFoldDB" id="A0A7X2SU16"/>
<evidence type="ECO:0000256" key="1">
    <source>
        <dbReference type="ARBA" id="ARBA00023015"/>
    </source>
</evidence>
<dbReference type="Pfam" id="PF00440">
    <property type="entry name" value="TetR_N"/>
    <property type="match status" value="1"/>
</dbReference>
<evidence type="ECO:0000313" key="7">
    <source>
        <dbReference type="EMBL" id="MSE13831.1"/>
    </source>
</evidence>
<evidence type="ECO:0000256" key="2">
    <source>
        <dbReference type="ARBA" id="ARBA00023125"/>
    </source>
</evidence>
<dbReference type="SUPFAM" id="SSF46689">
    <property type="entry name" value="Homeodomain-like"/>
    <property type="match status" value="1"/>
</dbReference>
<dbReference type="PANTHER" id="PTHR30055">
    <property type="entry name" value="HTH-TYPE TRANSCRIPTIONAL REGULATOR RUTR"/>
    <property type="match status" value="1"/>
</dbReference>
<feature type="domain" description="HTH tetR-type" evidence="6">
    <location>
        <begin position="19"/>
        <end position="79"/>
    </location>
</feature>
<name>A0A7X2SU16_ENTAG</name>
<dbReference type="RefSeq" id="WP_187495530.1">
    <property type="nucleotide sequence ID" value="NZ_JACSWY010000030.1"/>
</dbReference>
<evidence type="ECO:0000256" key="5">
    <source>
        <dbReference type="SAM" id="MobiDB-lite"/>
    </source>
</evidence>